<organism evidence="2 3">
    <name type="scientific">Cutibacterium modestum</name>
    <dbReference type="NCBI Taxonomy" id="2559073"/>
    <lineage>
        <taxon>Bacteria</taxon>
        <taxon>Bacillati</taxon>
        <taxon>Actinomycetota</taxon>
        <taxon>Actinomycetes</taxon>
        <taxon>Propionibacteriales</taxon>
        <taxon>Propionibacteriaceae</taxon>
        <taxon>Cutibacterium</taxon>
    </lineage>
</organism>
<name>A0AAD1NWH0_9ACTN</name>
<dbReference type="SUPFAM" id="SSF51905">
    <property type="entry name" value="FAD/NAD(P)-binding domain"/>
    <property type="match status" value="1"/>
</dbReference>
<feature type="region of interest" description="Disordered" evidence="1">
    <location>
        <begin position="356"/>
        <end position="388"/>
    </location>
</feature>
<protein>
    <recommendedName>
        <fullName evidence="4">Carotenoid dehydrogenase</fullName>
    </recommendedName>
</protein>
<evidence type="ECO:0000313" key="2">
    <source>
        <dbReference type="EMBL" id="BCY25581.1"/>
    </source>
</evidence>
<dbReference type="AlphaFoldDB" id="A0AAD1NWH0"/>
<evidence type="ECO:0000256" key="1">
    <source>
        <dbReference type="SAM" id="MobiDB-lite"/>
    </source>
</evidence>
<proteinExistence type="predicted"/>
<dbReference type="InterPro" id="IPR036188">
    <property type="entry name" value="FAD/NAD-bd_sf"/>
</dbReference>
<dbReference type="EMBL" id="AP024747">
    <property type="protein sequence ID" value="BCY25581.1"/>
    <property type="molecule type" value="Genomic_DNA"/>
</dbReference>
<dbReference type="GeneID" id="92880410"/>
<dbReference type="RefSeq" id="WP_002527673.1">
    <property type="nucleotide sequence ID" value="NZ_AP024747.1"/>
</dbReference>
<evidence type="ECO:0008006" key="4">
    <source>
        <dbReference type="Google" id="ProtNLM"/>
    </source>
</evidence>
<sequence>MGTVHIVGDELVALAAALRLARAGHNVTIISASPRWRETAERPLSPELGATLELPSAWRDLFAKSGRAMAAELADVGLDLVAEPDRQISSATTAISMPTERGAQIRTVRDRYEDRTANRWRDVLDHADDVWQARRRYGVEHAVTSRPEPLPEPIHVDLPSPLAELSADETRLAVTRVFGCWNLVGPNGPTDLQPLLTLLDKRLTRRGVIVNPSPNDSPDAVIDTTAPTPRRAWWHRPARPWNSPTVTVSASAELPVHHGMVHRLDWKPDGLIETWTWWDGTRTHRICHDHTHPIPNPELGTAWPAWRDRPPIAWRQDGPIPVLAASPASHGGPEPWARLLTGALAAYLTHERLTGDDIRPSNKTIGAAGHPRRSHGSADGVSTRRLDR</sequence>
<reference evidence="2" key="1">
    <citation type="submission" date="2021-06" db="EMBL/GenBank/DDBJ databases">
        <title>Genome sequence of Cutibacterium modestum strain KB17-24694.</title>
        <authorList>
            <person name="Dekio I."/>
            <person name="Asahina A."/>
            <person name="Nishida M."/>
        </authorList>
    </citation>
    <scope>NUCLEOTIDE SEQUENCE</scope>
    <source>
        <strain evidence="2">KB17-24694</strain>
    </source>
</reference>
<dbReference type="Proteomes" id="UP000825072">
    <property type="component" value="Chromosome 1"/>
</dbReference>
<accession>A0AAD1NWH0</accession>
<gene>
    <name evidence="2" type="ORF">KB1_15710</name>
</gene>
<evidence type="ECO:0000313" key="3">
    <source>
        <dbReference type="Proteomes" id="UP000825072"/>
    </source>
</evidence>